<feature type="region of interest" description="Disordered" evidence="1">
    <location>
        <begin position="371"/>
        <end position="393"/>
    </location>
</feature>
<feature type="compositionally biased region" description="Basic and acidic residues" evidence="1">
    <location>
        <begin position="439"/>
        <end position="479"/>
    </location>
</feature>
<accession>A0A078BB51</accession>
<protein>
    <submittedName>
        <fullName evidence="2">Uncharacterized protein</fullName>
    </submittedName>
</protein>
<evidence type="ECO:0000256" key="1">
    <source>
        <dbReference type="SAM" id="MobiDB-lite"/>
    </source>
</evidence>
<dbReference type="Proteomes" id="UP000039865">
    <property type="component" value="Unassembled WGS sequence"/>
</dbReference>
<dbReference type="AlphaFoldDB" id="A0A078BB51"/>
<feature type="region of interest" description="Disordered" evidence="1">
    <location>
        <begin position="315"/>
        <end position="340"/>
    </location>
</feature>
<feature type="region of interest" description="Disordered" evidence="1">
    <location>
        <begin position="132"/>
        <end position="201"/>
    </location>
</feature>
<dbReference type="InParanoid" id="A0A078BB51"/>
<name>A0A078BB51_STYLE</name>
<feature type="region of interest" description="Disordered" evidence="1">
    <location>
        <begin position="1"/>
        <end position="38"/>
    </location>
</feature>
<evidence type="ECO:0000313" key="3">
    <source>
        <dbReference type="Proteomes" id="UP000039865"/>
    </source>
</evidence>
<feature type="compositionally biased region" description="Polar residues" evidence="1">
    <location>
        <begin position="132"/>
        <end position="147"/>
    </location>
</feature>
<feature type="compositionally biased region" description="Polar residues" evidence="1">
    <location>
        <begin position="1"/>
        <end position="10"/>
    </location>
</feature>
<feature type="compositionally biased region" description="Basic and acidic residues" evidence="1">
    <location>
        <begin position="183"/>
        <end position="192"/>
    </location>
</feature>
<proteinExistence type="predicted"/>
<feature type="compositionally biased region" description="Polar residues" evidence="1">
    <location>
        <begin position="161"/>
        <end position="178"/>
    </location>
</feature>
<dbReference type="EMBL" id="CCKQ01018808">
    <property type="protein sequence ID" value="CDW90793.1"/>
    <property type="molecule type" value="Genomic_DNA"/>
</dbReference>
<feature type="compositionally biased region" description="Polar residues" evidence="1">
    <location>
        <begin position="512"/>
        <end position="525"/>
    </location>
</feature>
<gene>
    <name evidence="2" type="primary">Contig5977.g6404</name>
    <name evidence="2" type="ORF">STYLEM_19940</name>
</gene>
<feature type="compositionally biased region" description="Polar residues" evidence="1">
    <location>
        <begin position="371"/>
        <end position="387"/>
    </location>
</feature>
<feature type="region of interest" description="Disordered" evidence="1">
    <location>
        <begin position="439"/>
        <end position="493"/>
    </location>
</feature>
<evidence type="ECO:0000313" key="2">
    <source>
        <dbReference type="EMBL" id="CDW90793.1"/>
    </source>
</evidence>
<organism evidence="2 3">
    <name type="scientific">Stylonychia lemnae</name>
    <name type="common">Ciliate</name>
    <dbReference type="NCBI Taxonomy" id="5949"/>
    <lineage>
        <taxon>Eukaryota</taxon>
        <taxon>Sar</taxon>
        <taxon>Alveolata</taxon>
        <taxon>Ciliophora</taxon>
        <taxon>Intramacronucleata</taxon>
        <taxon>Spirotrichea</taxon>
        <taxon>Stichotrichia</taxon>
        <taxon>Sporadotrichida</taxon>
        <taxon>Oxytrichidae</taxon>
        <taxon>Stylonychinae</taxon>
        <taxon>Stylonychia</taxon>
    </lineage>
</organism>
<feature type="region of interest" description="Disordered" evidence="1">
    <location>
        <begin position="505"/>
        <end position="525"/>
    </location>
</feature>
<sequence>MQDQVAQYYQENERRDIIGMQDHSNDQKPTMRKPSPTFMSNEVLNQPIKNKDEHFQSSYNSYDRSFKSNERQATQVTVLGTHGVITSMEKKSESRKHSGNPKNQSFVTLGDEKIADFQQSFYNSLSNFPVIEKQNQASKPPLSQRTKLSARKNHTSVDHVLNNQFHTNDPSKASSIHQLAQKKRPDNARRSNGDVISHSHRNSIDRSMFLNKTRDLKAEDELSMRQKQTQSIYNQFQSRSNNSSKASGSFVDCLTIDYTKALNQYKNELLENARRHTISQQFQNMNSRSQSRNALEGKLSFEECLGLDPMKVVHDQKQKQRQKNQDITKKEIGRHQSKREQEKLKLIQRIEKTHGDFVNTFTGDPIQSAYMSKQSDQSTSYNTGRNSQQKKELQLSNYLKSQITQKQDEMMKQKKSQIMEEQVYLKILEKMELKEKQKLVNKQKEITHETRQSLRTSEVQKEKQELQKKIQSQRERDSLRGGPQHQQKKNDILTKYLQNNVLFNARERSTSKNRQQTLSKFLNPQ</sequence>
<keyword evidence="3" id="KW-1185">Reference proteome</keyword>
<dbReference type="OrthoDB" id="10687495at2759"/>
<reference evidence="2 3" key="1">
    <citation type="submission" date="2014-06" db="EMBL/GenBank/DDBJ databases">
        <authorList>
            <person name="Swart Estienne"/>
        </authorList>
    </citation>
    <scope>NUCLEOTIDE SEQUENCE [LARGE SCALE GENOMIC DNA]</scope>
    <source>
        <strain evidence="2 3">130c</strain>
    </source>
</reference>